<gene>
    <name evidence="1" type="ORF">CSQ87_05465</name>
</gene>
<dbReference type="OrthoDB" id="5168853at2"/>
<reference evidence="1 2" key="1">
    <citation type="submission" date="2017-10" db="EMBL/GenBank/DDBJ databases">
        <title>Draft genome sequences of strains TRE 1, TRE 9, TRE H and TRI 7, isolated from tamarins, belonging to four potential novel Bifidobacterium species.</title>
        <authorList>
            <person name="Mattarelli P."/>
            <person name="Modesto M."/>
            <person name="Puglisi E."/>
            <person name="Morelli L."/>
            <person name="Spezio C."/>
            <person name="Bonetti A."/>
            <person name="Sandri C."/>
        </authorList>
    </citation>
    <scope>NUCLEOTIDE SEQUENCE [LARGE SCALE GENOMIC DNA]</scope>
    <source>
        <strain evidence="2">TRI7</strain>
    </source>
</reference>
<protein>
    <submittedName>
        <fullName evidence="1">Uncharacterized protein</fullName>
    </submittedName>
</protein>
<name>A0A2M9HF67_9BIFI</name>
<proteinExistence type="predicted"/>
<dbReference type="Proteomes" id="UP000231451">
    <property type="component" value="Unassembled WGS sequence"/>
</dbReference>
<sequence length="74" mass="8819">MTDVTAHKSPASHADQPTVISEDMMEHWETMLENGELFREGRTTLYPENWPKNMPMPEQWQRFLSEHPQWVHRG</sequence>
<evidence type="ECO:0000313" key="1">
    <source>
        <dbReference type="EMBL" id="PJM75453.1"/>
    </source>
</evidence>
<dbReference type="RefSeq" id="WP_100512869.1">
    <property type="nucleotide sequence ID" value="NZ_JAFEJQ010000002.1"/>
</dbReference>
<keyword evidence="2" id="KW-1185">Reference proteome</keyword>
<organism evidence="1 2">
    <name type="scientific">Bifidobacterium simiarum</name>
    <dbReference type="NCBI Taxonomy" id="2045441"/>
    <lineage>
        <taxon>Bacteria</taxon>
        <taxon>Bacillati</taxon>
        <taxon>Actinomycetota</taxon>
        <taxon>Actinomycetes</taxon>
        <taxon>Bifidobacteriales</taxon>
        <taxon>Bifidobacteriaceae</taxon>
        <taxon>Bifidobacterium</taxon>
    </lineage>
</organism>
<accession>A0A2M9HF67</accession>
<evidence type="ECO:0000313" key="2">
    <source>
        <dbReference type="Proteomes" id="UP000231451"/>
    </source>
</evidence>
<dbReference type="EMBL" id="PEBK01000004">
    <property type="protein sequence ID" value="PJM75453.1"/>
    <property type="molecule type" value="Genomic_DNA"/>
</dbReference>
<dbReference type="AlphaFoldDB" id="A0A2M9HF67"/>
<comment type="caution">
    <text evidence="1">The sequence shown here is derived from an EMBL/GenBank/DDBJ whole genome shotgun (WGS) entry which is preliminary data.</text>
</comment>